<organism evidence="1 2">
    <name type="scientific">[Candida] jaroonii</name>
    <dbReference type="NCBI Taxonomy" id="467808"/>
    <lineage>
        <taxon>Eukaryota</taxon>
        <taxon>Fungi</taxon>
        <taxon>Dikarya</taxon>
        <taxon>Ascomycota</taxon>
        <taxon>Saccharomycotina</taxon>
        <taxon>Pichiomycetes</taxon>
        <taxon>Debaryomycetaceae</taxon>
        <taxon>Yamadazyma</taxon>
    </lineage>
</organism>
<gene>
    <name evidence="1" type="ORF">CLIB1444_06S02872</name>
</gene>
<proteinExistence type="predicted"/>
<dbReference type="Proteomes" id="UP001152531">
    <property type="component" value="Unassembled WGS sequence"/>
</dbReference>
<protein>
    <submittedName>
        <fullName evidence="1">Uncharacterized protein</fullName>
    </submittedName>
</protein>
<evidence type="ECO:0000313" key="2">
    <source>
        <dbReference type="Proteomes" id="UP001152531"/>
    </source>
</evidence>
<evidence type="ECO:0000313" key="1">
    <source>
        <dbReference type="EMBL" id="CAH6721469.1"/>
    </source>
</evidence>
<dbReference type="EMBL" id="CALSDN010000006">
    <property type="protein sequence ID" value="CAH6721469.1"/>
    <property type="molecule type" value="Genomic_DNA"/>
</dbReference>
<comment type="caution">
    <text evidence="1">The sequence shown here is derived from an EMBL/GenBank/DDBJ whole genome shotgun (WGS) entry which is preliminary data.</text>
</comment>
<sequence>MDIINLIVIGAGLIGPRHASHIYQRSDCRIFAIVDHSLNGPNIASKFSTNLFKNLDEMYHYIEENNLNYPDGAIIATPNHTHVDFAVKLAEKGINLLIEKPLSSNALECKYLINYLKDLTDQGRGVKTLIGHHRRFNPYIVYTKQQLTKIGTPIAIQGSWCLKKPDHYYLEKPWRTDVTKGGGTLLINLVHDLDLLLYLIGPIERIYAELLPKQREYDVDEGAVLTISFKNGCKGTFICGDNLVSPFNFENGTGENPNVPFFNTEGFYRIFGSQGTLSVPDMKFYYQSQPGWENPIDVDHTISKNEETNNLGTYTPATSFTNMSSFNTNMDMMMNDEFENQDNFFDIKPFDLQLSHFIDLIRGQDKVNCTAEDALMALLCIETVMKSVETGKPEYVPEIQDLK</sequence>
<name>A0ACA9Y9K8_9ASCO</name>
<keyword evidence="2" id="KW-1185">Reference proteome</keyword>
<accession>A0ACA9Y9K8</accession>
<reference evidence="1" key="1">
    <citation type="submission" date="2022-06" db="EMBL/GenBank/DDBJ databases">
        <authorList>
            <person name="Legras J.-L."/>
            <person name="Devillers H."/>
            <person name="Grondin C."/>
        </authorList>
    </citation>
    <scope>NUCLEOTIDE SEQUENCE</scope>
    <source>
        <strain evidence="1">CLIB 1444</strain>
    </source>
</reference>